<dbReference type="Proteomes" id="UP001204798">
    <property type="component" value="Unassembled WGS sequence"/>
</dbReference>
<evidence type="ECO:0000256" key="4">
    <source>
        <dbReference type="ARBA" id="ARBA00022519"/>
    </source>
</evidence>
<evidence type="ECO:0000256" key="1">
    <source>
        <dbReference type="ARBA" id="ARBA00004429"/>
    </source>
</evidence>
<evidence type="ECO:0000256" key="9">
    <source>
        <dbReference type="SAM" id="Phobius"/>
    </source>
</evidence>
<feature type="transmembrane region" description="Helical" evidence="9">
    <location>
        <begin position="20"/>
        <end position="41"/>
    </location>
</feature>
<dbReference type="PANTHER" id="PTHR30574:SF1">
    <property type="entry name" value="SULPHUR TRANSPORT DOMAIN-CONTAINING PROTEIN"/>
    <property type="match status" value="1"/>
</dbReference>
<feature type="transmembrane region" description="Helical" evidence="9">
    <location>
        <begin position="72"/>
        <end position="92"/>
    </location>
</feature>
<keyword evidence="2" id="KW-0813">Transport</keyword>
<organism evidence="10 11">
    <name type="scientific">Candidatus Fervidibacter sacchari</name>
    <dbReference type="NCBI Taxonomy" id="1448929"/>
    <lineage>
        <taxon>Bacteria</taxon>
        <taxon>Candidatus Fervidibacterota</taxon>
        <taxon>Candidatus Fervidibacter</taxon>
    </lineage>
</organism>
<evidence type="ECO:0000256" key="8">
    <source>
        <dbReference type="ARBA" id="ARBA00035655"/>
    </source>
</evidence>
<evidence type="ECO:0000256" key="2">
    <source>
        <dbReference type="ARBA" id="ARBA00022448"/>
    </source>
</evidence>
<keyword evidence="5 9" id="KW-0812">Transmembrane</keyword>
<evidence type="ECO:0000256" key="7">
    <source>
        <dbReference type="ARBA" id="ARBA00023136"/>
    </source>
</evidence>
<dbReference type="EMBL" id="JANUCP010000002">
    <property type="protein sequence ID" value="MCS3919169.1"/>
    <property type="molecule type" value="Genomic_DNA"/>
</dbReference>
<evidence type="ECO:0000256" key="3">
    <source>
        <dbReference type="ARBA" id="ARBA00022475"/>
    </source>
</evidence>
<proteinExistence type="inferred from homology"/>
<keyword evidence="11" id="KW-1185">Reference proteome</keyword>
<evidence type="ECO:0000313" key="10">
    <source>
        <dbReference type="EMBL" id="MCS3919169.1"/>
    </source>
</evidence>
<name>A0ABT2EMI5_9BACT</name>
<gene>
    <name evidence="10" type="ORF">M2350_001569</name>
</gene>
<keyword evidence="4" id="KW-0997">Cell inner membrane</keyword>
<dbReference type="RefSeq" id="WP_259095350.1">
    <property type="nucleotide sequence ID" value="NZ_CP130454.1"/>
</dbReference>
<comment type="subcellular location">
    <subcellularLocation>
        <location evidence="1">Cell inner membrane</location>
        <topology evidence="1">Multi-pass membrane protein</topology>
    </subcellularLocation>
</comment>
<comment type="similarity">
    <text evidence="8">Belongs to the TsuA/YedE (TC 9.B.102) family.</text>
</comment>
<evidence type="ECO:0000256" key="5">
    <source>
        <dbReference type="ARBA" id="ARBA00022692"/>
    </source>
</evidence>
<evidence type="ECO:0000256" key="6">
    <source>
        <dbReference type="ARBA" id="ARBA00022989"/>
    </source>
</evidence>
<dbReference type="PANTHER" id="PTHR30574">
    <property type="entry name" value="INNER MEMBRANE PROTEIN YEDE"/>
    <property type="match status" value="1"/>
</dbReference>
<evidence type="ECO:0000313" key="11">
    <source>
        <dbReference type="Proteomes" id="UP001204798"/>
    </source>
</evidence>
<protein>
    <submittedName>
        <fullName evidence="10">Membrane protein YedE/YeeE</fullName>
    </submittedName>
</protein>
<keyword evidence="6 9" id="KW-1133">Transmembrane helix</keyword>
<accession>A0ABT2EMI5</accession>
<comment type="caution">
    <text evidence="10">The sequence shown here is derived from an EMBL/GenBank/DDBJ whole genome shotgun (WGS) entry which is preliminary data.</text>
</comment>
<sequence length="176" mass="19157">MKPTWWKARDPEEPIIPWWLAGMVIGLLLTLAVAVVAPLGMSSEFAYMGGRLVSLFVPQAANNPYWQGKLGIGWETMLVLGAFLGGALAAWLTRKPSLEVPSLWAQQFGTDRGKRYLVAFVGGFIMLFGARLAGGCTSGHMISGISQLALSSFIFAVTIFLTGMLTAKALYDWRRA</sequence>
<feature type="transmembrane region" description="Helical" evidence="9">
    <location>
        <begin position="145"/>
        <end position="167"/>
    </location>
</feature>
<reference evidence="10 11" key="1">
    <citation type="submission" date="2022-08" db="EMBL/GenBank/DDBJ databases">
        <title>Bacterial and archaeal communities from various locations to study Microbial Dark Matter (Phase II).</title>
        <authorList>
            <person name="Stepanauskas R."/>
        </authorList>
    </citation>
    <scope>NUCLEOTIDE SEQUENCE [LARGE SCALE GENOMIC DNA]</scope>
    <source>
        <strain evidence="10 11">PD1</strain>
    </source>
</reference>
<feature type="transmembrane region" description="Helical" evidence="9">
    <location>
        <begin position="113"/>
        <end position="133"/>
    </location>
</feature>
<dbReference type="InterPro" id="IPR007272">
    <property type="entry name" value="Sulf_transp_TsuA/YedE"/>
</dbReference>
<keyword evidence="7 9" id="KW-0472">Membrane</keyword>
<dbReference type="Pfam" id="PF04143">
    <property type="entry name" value="Sulf_transp"/>
    <property type="match status" value="1"/>
</dbReference>
<keyword evidence="3" id="KW-1003">Cell membrane</keyword>